<dbReference type="EMBL" id="JAVDUP010000003">
    <property type="protein sequence ID" value="MDR6901438.1"/>
    <property type="molecule type" value="Genomic_DNA"/>
</dbReference>
<name>A0ABU1SSP8_9HYPH</name>
<keyword evidence="3" id="KW-1185">Reference proteome</keyword>
<sequence>MELISLVQAHAIEGGEVGSSAKGRSDTNPIASSQAISLA</sequence>
<evidence type="ECO:0000313" key="3">
    <source>
        <dbReference type="Proteomes" id="UP001250791"/>
    </source>
</evidence>
<organism evidence="2 3">
    <name type="scientific">Rhizobium miluonense</name>
    <dbReference type="NCBI Taxonomy" id="411945"/>
    <lineage>
        <taxon>Bacteria</taxon>
        <taxon>Pseudomonadati</taxon>
        <taxon>Pseudomonadota</taxon>
        <taxon>Alphaproteobacteria</taxon>
        <taxon>Hyphomicrobiales</taxon>
        <taxon>Rhizobiaceae</taxon>
        <taxon>Rhizobium/Agrobacterium group</taxon>
        <taxon>Rhizobium</taxon>
    </lineage>
</organism>
<comment type="caution">
    <text evidence="2">The sequence shown here is derived from an EMBL/GenBank/DDBJ whole genome shotgun (WGS) entry which is preliminary data.</text>
</comment>
<dbReference type="Proteomes" id="UP001250791">
    <property type="component" value="Unassembled WGS sequence"/>
</dbReference>
<proteinExistence type="predicted"/>
<feature type="region of interest" description="Disordered" evidence="1">
    <location>
        <begin position="16"/>
        <end position="39"/>
    </location>
</feature>
<protein>
    <submittedName>
        <fullName evidence="2">Uncharacterized protein</fullName>
    </submittedName>
</protein>
<reference evidence="2 3" key="1">
    <citation type="submission" date="2023-07" db="EMBL/GenBank/DDBJ databases">
        <title>Sorghum-associated microbial communities from plants grown in Nebraska, USA.</title>
        <authorList>
            <person name="Schachtman D."/>
        </authorList>
    </citation>
    <scope>NUCLEOTIDE SEQUENCE [LARGE SCALE GENOMIC DNA]</scope>
    <source>
        <strain evidence="2 3">3199</strain>
    </source>
</reference>
<evidence type="ECO:0000256" key="1">
    <source>
        <dbReference type="SAM" id="MobiDB-lite"/>
    </source>
</evidence>
<feature type="compositionally biased region" description="Polar residues" evidence="1">
    <location>
        <begin position="26"/>
        <end position="39"/>
    </location>
</feature>
<evidence type="ECO:0000313" key="2">
    <source>
        <dbReference type="EMBL" id="MDR6901438.1"/>
    </source>
</evidence>
<gene>
    <name evidence="2" type="ORF">J2W52_003062</name>
</gene>
<accession>A0ABU1SSP8</accession>